<evidence type="ECO:0000256" key="1">
    <source>
        <dbReference type="SAM" id="Phobius"/>
    </source>
</evidence>
<keyword evidence="2" id="KW-0808">Transferase</keyword>
<dbReference type="OrthoDB" id="7806295at2"/>
<dbReference type="Proteomes" id="UP000000628">
    <property type="component" value="Chromosome"/>
</dbReference>
<accession>C7QZI8</accession>
<dbReference type="STRING" id="471856.Jden_1843"/>
<dbReference type="eggNOG" id="COG1887">
    <property type="taxonomic scope" value="Bacteria"/>
</dbReference>
<dbReference type="AlphaFoldDB" id="C7QZI8"/>
<protein>
    <submittedName>
        <fullName evidence="2">CDP-glycerol:poly(Glycerophosphate) glycerophosphotransferase</fullName>
    </submittedName>
</protein>
<keyword evidence="1" id="KW-0472">Membrane</keyword>
<dbReference type="InterPro" id="IPR007554">
    <property type="entry name" value="Glycerophosphate_synth"/>
</dbReference>
<keyword evidence="3" id="KW-1185">Reference proteome</keyword>
<keyword evidence="1" id="KW-1133">Transmembrane helix</keyword>
<feature type="transmembrane region" description="Helical" evidence="1">
    <location>
        <begin position="21"/>
        <end position="45"/>
    </location>
</feature>
<dbReference type="KEGG" id="jde:Jden_1843"/>
<dbReference type="Pfam" id="PF04464">
    <property type="entry name" value="Glyphos_transf"/>
    <property type="match status" value="1"/>
</dbReference>
<feature type="transmembrane region" description="Helical" evidence="1">
    <location>
        <begin position="115"/>
        <end position="137"/>
    </location>
</feature>
<sequence>MSLADDEPLTWPPSHRRVVRFALRAGVRPHLLSLGGVITIGLVAWTPWWCALVASIAVGGAHIACWKPMLSRVSLARQQQFPAVWGTVLGTFVVPRIVLLGVGITAFVAAGRWELAAVVGLAFTLLLGLELSARALIDRALPVAAHLPGFPSPKPLPYAPSLAAVGWVGAVTGSVISALSSAPWWVPVVLFGCVAGVLIGITAVVGRLVYERGRRIGLLRDALVAYSPVFLFHWQAPENTTYQVEMWLPYLEALELPYALVARTPSNFAELSRITTRPVILRERISELDVVVTPSVRAVLYSNTATVNNHMVRYTDLTHIQLNHGDSDKAPSYNPAFKMFTRNFVAGPAAIERFSAHGISTPADFFAVVGRPQVTPLTVGPLPSDLPFRTVVYAPTWHGFYADTNYSSLPVGLALVRELVAAKYCVVFRSHPYSRRDAAYARMRSEICSFLEAERERSGLPHVFGVDAESPELYTVLNVADALVTDVSSVAADFLYTERPFAVVHMASPHVEDERAQGHVYSIDGHALMDGHLTAESALAEFLGAVAGEDPRASQRRDAKRFYLGDIPDDKRVSHFVETLRAEVQGAQ</sequence>
<evidence type="ECO:0000313" key="3">
    <source>
        <dbReference type="Proteomes" id="UP000000628"/>
    </source>
</evidence>
<feature type="transmembrane region" description="Helical" evidence="1">
    <location>
        <begin position="82"/>
        <end position="109"/>
    </location>
</feature>
<dbReference type="InterPro" id="IPR043148">
    <property type="entry name" value="TagF_C"/>
</dbReference>
<feature type="transmembrane region" description="Helical" evidence="1">
    <location>
        <begin position="158"/>
        <end position="179"/>
    </location>
</feature>
<dbReference type="RefSeq" id="WP_015772114.1">
    <property type="nucleotide sequence ID" value="NC_013174.1"/>
</dbReference>
<name>C7QZI8_JONDD</name>
<gene>
    <name evidence="2" type="ordered locus">Jden_1843</name>
</gene>
<reference evidence="2 3" key="1">
    <citation type="journal article" date="2009" name="Stand. Genomic Sci.">
        <title>Complete genome sequence of Jonesia denitrificans type strain (Prevot 55134).</title>
        <authorList>
            <person name="Pukall R."/>
            <person name="Gehrich-Schroter G."/>
            <person name="Lapidus A."/>
            <person name="Nolan M."/>
            <person name="Glavina Del Rio T."/>
            <person name="Lucas S."/>
            <person name="Chen F."/>
            <person name="Tice H."/>
            <person name="Pitluck S."/>
            <person name="Cheng J.F."/>
            <person name="Copeland A."/>
            <person name="Saunders E."/>
            <person name="Brettin T."/>
            <person name="Detter J.C."/>
            <person name="Bruce D."/>
            <person name="Goodwin L."/>
            <person name="Pati A."/>
            <person name="Ivanova N."/>
            <person name="Mavromatis K."/>
            <person name="Ovchinnikova G."/>
            <person name="Chen A."/>
            <person name="Palaniappan K."/>
            <person name="Land M."/>
            <person name="Hauser L."/>
            <person name="Chang Y.J."/>
            <person name="Jeffries C.D."/>
            <person name="Chain P."/>
            <person name="Goker M."/>
            <person name="Bristow J."/>
            <person name="Eisen J.A."/>
            <person name="Markowitz V."/>
            <person name="Hugenholtz P."/>
            <person name="Kyrpides N.C."/>
            <person name="Klenk H.P."/>
            <person name="Han C."/>
        </authorList>
    </citation>
    <scope>NUCLEOTIDE SEQUENCE [LARGE SCALE GENOMIC DNA]</scope>
    <source>
        <strain evidence="3">ATCC 14870 / DSM 20603 / BCRC 15368 / CIP 55.134 / JCM 11481 / NBRC 15587 / NCTC 10816 / Prevot 55134</strain>
    </source>
</reference>
<dbReference type="GO" id="GO:0047355">
    <property type="term" value="F:CDP-glycerol glycerophosphotransferase activity"/>
    <property type="evidence" value="ECO:0007669"/>
    <property type="project" value="InterPro"/>
</dbReference>
<dbReference type="GO" id="GO:0016020">
    <property type="term" value="C:membrane"/>
    <property type="evidence" value="ECO:0007669"/>
    <property type="project" value="InterPro"/>
</dbReference>
<organism evidence="2 3">
    <name type="scientific">Jonesia denitrificans (strain ATCC 14870 / DSM 20603 / BCRC 15368 / CIP 55.134 / JCM 11481 / NBRC 15587 / NCTC 10816 / Prevot 55134)</name>
    <name type="common">Listeria denitrificans</name>
    <dbReference type="NCBI Taxonomy" id="471856"/>
    <lineage>
        <taxon>Bacteria</taxon>
        <taxon>Bacillati</taxon>
        <taxon>Actinomycetota</taxon>
        <taxon>Actinomycetes</taxon>
        <taxon>Micrococcales</taxon>
        <taxon>Jonesiaceae</taxon>
        <taxon>Jonesia</taxon>
    </lineage>
</organism>
<proteinExistence type="predicted"/>
<feature type="transmembrane region" description="Helical" evidence="1">
    <location>
        <begin position="185"/>
        <end position="210"/>
    </location>
</feature>
<dbReference type="EMBL" id="CP001706">
    <property type="protein sequence ID" value="ACV09486.1"/>
    <property type="molecule type" value="Genomic_DNA"/>
</dbReference>
<keyword evidence="1" id="KW-0812">Transmembrane</keyword>
<dbReference type="HOGENOM" id="CLU_465163_0_0_11"/>
<dbReference type="Gene3D" id="3.40.50.12580">
    <property type="match status" value="1"/>
</dbReference>
<evidence type="ECO:0000313" key="2">
    <source>
        <dbReference type="EMBL" id="ACV09486.1"/>
    </source>
</evidence>